<dbReference type="Proteomes" id="UP000233781">
    <property type="component" value="Unassembled WGS sequence"/>
</dbReference>
<feature type="transmembrane region" description="Helical" evidence="2">
    <location>
        <begin position="186"/>
        <end position="203"/>
    </location>
</feature>
<keyword evidence="2" id="KW-0472">Membrane</keyword>
<evidence type="ECO:0000256" key="1">
    <source>
        <dbReference type="SAM" id="MobiDB-lite"/>
    </source>
</evidence>
<feature type="region of interest" description="Disordered" evidence="1">
    <location>
        <begin position="1"/>
        <end position="24"/>
    </location>
</feature>
<keyword evidence="2" id="KW-1133">Transmembrane helix</keyword>
<evidence type="ECO:0008006" key="5">
    <source>
        <dbReference type="Google" id="ProtNLM"/>
    </source>
</evidence>
<feature type="transmembrane region" description="Helical" evidence="2">
    <location>
        <begin position="151"/>
        <end position="174"/>
    </location>
</feature>
<sequence>MSVFTHNPARSDVSETPSAGTTHPAPRGWAVAGVVAGLAGLASVVLSGMVDPVYREDLRGDAQGMTDALGGKVGILLGFHTATMVAAVALLVFGIGLHRRLAARATGSLAPGLAAGGLVGTAVVLVLGAGLDTEFISGVMQPGLVQPSAAVFYNHWVGTIPWCWVLAGLAGTALHTAARGGTVPRWLGRFGLVAGGLVLLLGVSPLQYMAGFVAPVLVVGAALGFLVGDRAFRTAR</sequence>
<dbReference type="OrthoDB" id="3780129at2"/>
<evidence type="ECO:0000313" key="3">
    <source>
        <dbReference type="EMBL" id="PKW25779.1"/>
    </source>
</evidence>
<dbReference type="AlphaFoldDB" id="A0A2N3YG16"/>
<dbReference type="RefSeq" id="WP_101394454.1">
    <property type="nucleotide sequence ID" value="NZ_PJNE01000001.1"/>
</dbReference>
<dbReference type="EMBL" id="PJNE01000001">
    <property type="protein sequence ID" value="PKW25779.1"/>
    <property type="molecule type" value="Genomic_DNA"/>
</dbReference>
<keyword evidence="4" id="KW-1185">Reference proteome</keyword>
<feature type="transmembrane region" description="Helical" evidence="2">
    <location>
        <begin position="209"/>
        <end position="228"/>
    </location>
</feature>
<name>A0A2N3YG16_9MICO</name>
<accession>A0A2N3YG16</accession>
<comment type="caution">
    <text evidence="3">The sequence shown here is derived from an EMBL/GenBank/DDBJ whole genome shotgun (WGS) entry which is preliminary data.</text>
</comment>
<feature type="transmembrane region" description="Helical" evidence="2">
    <location>
        <begin position="75"/>
        <end position="97"/>
    </location>
</feature>
<keyword evidence="2" id="KW-0812">Transmembrane</keyword>
<evidence type="ECO:0000313" key="4">
    <source>
        <dbReference type="Proteomes" id="UP000233781"/>
    </source>
</evidence>
<feature type="transmembrane region" description="Helical" evidence="2">
    <location>
        <begin position="29"/>
        <end position="50"/>
    </location>
</feature>
<reference evidence="3 4" key="1">
    <citation type="submission" date="2017-12" db="EMBL/GenBank/DDBJ databases">
        <title>Sequencing the genomes of 1000 Actinobacteria strains.</title>
        <authorList>
            <person name="Klenk H.-P."/>
        </authorList>
    </citation>
    <scope>NUCLEOTIDE SEQUENCE [LARGE SCALE GENOMIC DNA]</scope>
    <source>
        <strain evidence="3 4">DSM 12806</strain>
    </source>
</reference>
<protein>
    <recommendedName>
        <fullName evidence="5">DUF4386 family protein</fullName>
    </recommendedName>
</protein>
<gene>
    <name evidence="3" type="ORF">ATL31_0579</name>
</gene>
<organism evidence="3 4">
    <name type="scientific">Phycicoccus duodecadis</name>
    <dbReference type="NCBI Taxonomy" id="173053"/>
    <lineage>
        <taxon>Bacteria</taxon>
        <taxon>Bacillati</taxon>
        <taxon>Actinomycetota</taxon>
        <taxon>Actinomycetes</taxon>
        <taxon>Micrococcales</taxon>
        <taxon>Intrasporangiaceae</taxon>
        <taxon>Phycicoccus</taxon>
    </lineage>
</organism>
<proteinExistence type="predicted"/>
<feature type="transmembrane region" description="Helical" evidence="2">
    <location>
        <begin position="109"/>
        <end position="131"/>
    </location>
</feature>
<evidence type="ECO:0000256" key="2">
    <source>
        <dbReference type="SAM" id="Phobius"/>
    </source>
</evidence>